<feature type="transmembrane region" description="Helical" evidence="6">
    <location>
        <begin position="150"/>
        <end position="174"/>
    </location>
</feature>
<dbReference type="InterPro" id="IPR020846">
    <property type="entry name" value="MFS_dom"/>
</dbReference>
<dbReference type="PANTHER" id="PTHR23508:SF10">
    <property type="entry name" value="CARBOXYLIC ACID TRANSPORTER PROTEIN HOMOLOG"/>
    <property type="match status" value="1"/>
</dbReference>
<keyword evidence="2" id="KW-0813">Transport</keyword>
<keyword evidence="9" id="KW-1185">Reference proteome</keyword>
<dbReference type="InterPro" id="IPR036259">
    <property type="entry name" value="MFS_trans_sf"/>
</dbReference>
<evidence type="ECO:0000256" key="3">
    <source>
        <dbReference type="ARBA" id="ARBA00022692"/>
    </source>
</evidence>
<feature type="transmembrane region" description="Helical" evidence="6">
    <location>
        <begin position="299"/>
        <end position="322"/>
    </location>
</feature>
<dbReference type="EMBL" id="CP104064">
    <property type="protein sequence ID" value="WAH37604.1"/>
    <property type="molecule type" value="Genomic_DNA"/>
</dbReference>
<evidence type="ECO:0000256" key="6">
    <source>
        <dbReference type="SAM" id="Phobius"/>
    </source>
</evidence>
<sequence length="476" mass="51866">MEYTRSQVNLLSRLDRVPVTKTVIQIIILLSFVWLAEAFDIGIVGPVLSTLEKTWTLTSWQIGLLAVASTLGVVIGMIPSGLMADKFGRRKVVLFGILFFSVLTILGAFVSNFVTLFGIRFLAGVGEGAVLPMPYLFLSEFVRSRKRAVSVGYSNGILTAAYVIPNLASLWALHAFAPSFAWRVPFLLGGIPLLLLIPLYLWLPESPRYLLKTGRTHIVQKLVERLEVEAGLDHDTTLVDYRLGVALKQTQARPKATIKSMLHKPFFGRSIIVILQLTAALILFYILQVFGPSLLLNRGAGVGSSILFSGLMMLVAGVGSIVQGHLSDRFGRKTMLGVYVGFAALGCFLFAWATLPAVVFLAGFLTAFFGLGIFPVSKLCVAEQYPTELRGKGVYFGEMTARTISGIVTTSCIPFILQAYGNQVIFLGVAIALIVLSLPFLVFGRETANVQMEQAGSRVPLRVLKPELGASRVSNQ</sequence>
<feature type="transmembrane region" description="Helical" evidence="6">
    <location>
        <begin position="266"/>
        <end position="287"/>
    </location>
</feature>
<feature type="transmembrane region" description="Helical" evidence="6">
    <location>
        <begin position="334"/>
        <end position="353"/>
    </location>
</feature>
<dbReference type="SUPFAM" id="SSF103473">
    <property type="entry name" value="MFS general substrate transporter"/>
    <property type="match status" value="1"/>
</dbReference>
<comment type="subcellular location">
    <subcellularLocation>
        <location evidence="1">Cell membrane</location>
        <topology evidence="1">Multi-pass membrane protein</topology>
    </subcellularLocation>
</comment>
<dbReference type="PROSITE" id="PS50850">
    <property type="entry name" value="MFS"/>
    <property type="match status" value="1"/>
</dbReference>
<feature type="transmembrane region" description="Helical" evidence="6">
    <location>
        <begin position="180"/>
        <end position="203"/>
    </location>
</feature>
<proteinExistence type="predicted"/>
<dbReference type="PROSITE" id="PS00217">
    <property type="entry name" value="SUGAR_TRANSPORT_2"/>
    <property type="match status" value="1"/>
</dbReference>
<evidence type="ECO:0000256" key="4">
    <source>
        <dbReference type="ARBA" id="ARBA00022989"/>
    </source>
</evidence>
<dbReference type="Pfam" id="PF07690">
    <property type="entry name" value="MFS_1"/>
    <property type="match status" value="1"/>
</dbReference>
<dbReference type="PROSITE" id="PS00216">
    <property type="entry name" value="SUGAR_TRANSPORT_1"/>
    <property type="match status" value="1"/>
</dbReference>
<keyword evidence="5 6" id="KW-0472">Membrane</keyword>
<evidence type="ECO:0000313" key="8">
    <source>
        <dbReference type="EMBL" id="WAH37604.1"/>
    </source>
</evidence>
<feature type="transmembrane region" description="Helical" evidence="6">
    <location>
        <begin position="92"/>
        <end position="111"/>
    </location>
</feature>
<feature type="transmembrane region" description="Helical" evidence="6">
    <location>
        <begin position="359"/>
        <end position="381"/>
    </location>
</feature>
<feature type="transmembrane region" description="Helical" evidence="6">
    <location>
        <begin position="423"/>
        <end position="443"/>
    </location>
</feature>
<feature type="transmembrane region" description="Helical" evidence="6">
    <location>
        <begin position="60"/>
        <end position="80"/>
    </location>
</feature>
<dbReference type="InterPro" id="IPR011701">
    <property type="entry name" value="MFS"/>
</dbReference>
<organism evidence="8 9">
    <name type="scientific">Alicyclobacillus dauci</name>
    <dbReference type="NCBI Taxonomy" id="1475485"/>
    <lineage>
        <taxon>Bacteria</taxon>
        <taxon>Bacillati</taxon>
        <taxon>Bacillota</taxon>
        <taxon>Bacilli</taxon>
        <taxon>Bacillales</taxon>
        <taxon>Alicyclobacillaceae</taxon>
        <taxon>Alicyclobacillus</taxon>
    </lineage>
</organism>
<gene>
    <name evidence="8" type="ORF">NZD86_03485</name>
</gene>
<protein>
    <submittedName>
        <fullName evidence="8">MFS transporter</fullName>
    </submittedName>
</protein>
<feature type="transmembrane region" description="Helical" evidence="6">
    <location>
        <begin position="23"/>
        <end position="48"/>
    </location>
</feature>
<evidence type="ECO:0000259" key="7">
    <source>
        <dbReference type="PROSITE" id="PS50850"/>
    </source>
</evidence>
<feature type="transmembrane region" description="Helical" evidence="6">
    <location>
        <begin position="117"/>
        <end position="138"/>
    </location>
</feature>
<feature type="domain" description="Major facilitator superfamily (MFS) profile" evidence="7">
    <location>
        <begin position="26"/>
        <end position="448"/>
    </location>
</feature>
<dbReference type="Gene3D" id="1.20.1250.20">
    <property type="entry name" value="MFS general substrate transporter like domains"/>
    <property type="match status" value="1"/>
</dbReference>
<dbReference type="PANTHER" id="PTHR23508">
    <property type="entry name" value="CARBOXYLIC ACID TRANSPORTER PROTEIN HOMOLOG"/>
    <property type="match status" value="1"/>
</dbReference>
<dbReference type="RefSeq" id="WP_268045109.1">
    <property type="nucleotide sequence ID" value="NZ_CP104064.1"/>
</dbReference>
<keyword evidence="4 6" id="KW-1133">Transmembrane helix</keyword>
<evidence type="ECO:0000313" key="9">
    <source>
        <dbReference type="Proteomes" id="UP001164803"/>
    </source>
</evidence>
<feature type="transmembrane region" description="Helical" evidence="6">
    <location>
        <begin position="393"/>
        <end position="417"/>
    </location>
</feature>
<keyword evidence="3 6" id="KW-0812">Transmembrane</keyword>
<dbReference type="Proteomes" id="UP001164803">
    <property type="component" value="Chromosome"/>
</dbReference>
<name>A0ABY6Z5P6_9BACL</name>
<dbReference type="InterPro" id="IPR005829">
    <property type="entry name" value="Sugar_transporter_CS"/>
</dbReference>
<evidence type="ECO:0000256" key="2">
    <source>
        <dbReference type="ARBA" id="ARBA00022448"/>
    </source>
</evidence>
<evidence type="ECO:0000256" key="1">
    <source>
        <dbReference type="ARBA" id="ARBA00004651"/>
    </source>
</evidence>
<accession>A0ABY6Z5P6</accession>
<evidence type="ECO:0000256" key="5">
    <source>
        <dbReference type="ARBA" id="ARBA00023136"/>
    </source>
</evidence>
<reference evidence="8" key="1">
    <citation type="submission" date="2022-08" db="EMBL/GenBank/DDBJ databases">
        <title>Alicyclobacillus dauci DSM2870, complete genome.</title>
        <authorList>
            <person name="Wang Q."/>
            <person name="Cai R."/>
            <person name="Wang Z."/>
        </authorList>
    </citation>
    <scope>NUCLEOTIDE SEQUENCE</scope>
    <source>
        <strain evidence="8">DSM 28700</strain>
    </source>
</reference>
<dbReference type="CDD" id="cd17316">
    <property type="entry name" value="MFS_SV2_like"/>
    <property type="match status" value="1"/>
</dbReference>